<dbReference type="Pfam" id="PF00201">
    <property type="entry name" value="UDPGT"/>
    <property type="match status" value="1"/>
</dbReference>
<evidence type="ECO:0000256" key="2">
    <source>
        <dbReference type="ARBA" id="ARBA00022676"/>
    </source>
</evidence>
<comment type="similarity">
    <text evidence="1 4">Belongs to the UDP-glycosyltransferase family.</text>
</comment>
<protein>
    <submittedName>
        <fullName evidence="5">Uncharacterized protein</fullName>
    </submittedName>
</protein>
<dbReference type="SUPFAM" id="SSF53756">
    <property type="entry name" value="UDP-Glycosyltransferase/glycogen phosphorylase"/>
    <property type="match status" value="1"/>
</dbReference>
<dbReference type="Proteomes" id="UP001630127">
    <property type="component" value="Unassembled WGS sequence"/>
</dbReference>
<dbReference type="InterPro" id="IPR035595">
    <property type="entry name" value="UDP_glycos_trans_CS"/>
</dbReference>
<dbReference type="PANTHER" id="PTHR48044:SF29">
    <property type="entry name" value="GLYCOSYLTRANSFERASE"/>
    <property type="match status" value="1"/>
</dbReference>
<name>A0ABD2ZRP6_9GENT</name>
<keyword evidence="3 4" id="KW-0808">Transferase</keyword>
<dbReference type="GO" id="GO:0008194">
    <property type="term" value="F:UDP-glycosyltransferase activity"/>
    <property type="evidence" value="ECO:0007669"/>
    <property type="project" value="UniProtKB-ARBA"/>
</dbReference>
<dbReference type="PANTHER" id="PTHR48044">
    <property type="entry name" value="GLYCOSYLTRANSFERASE"/>
    <property type="match status" value="1"/>
</dbReference>
<keyword evidence="6" id="KW-1185">Reference proteome</keyword>
<dbReference type="EMBL" id="JBJUIK010000008">
    <property type="protein sequence ID" value="KAL3520847.1"/>
    <property type="molecule type" value="Genomic_DNA"/>
</dbReference>
<dbReference type="AlphaFoldDB" id="A0ABD2ZRP6"/>
<evidence type="ECO:0000256" key="1">
    <source>
        <dbReference type="ARBA" id="ARBA00009995"/>
    </source>
</evidence>
<comment type="caution">
    <text evidence="5">The sequence shown here is derived from an EMBL/GenBank/DDBJ whole genome shotgun (WGS) entry which is preliminary data.</text>
</comment>
<gene>
    <name evidence="5" type="ORF">ACH5RR_018996</name>
</gene>
<evidence type="ECO:0000313" key="6">
    <source>
        <dbReference type="Proteomes" id="UP001630127"/>
    </source>
</evidence>
<dbReference type="PROSITE" id="PS00375">
    <property type="entry name" value="UDPGT"/>
    <property type="match status" value="1"/>
</dbReference>
<accession>A0ABD2ZRP6</accession>
<sequence length="239" mass="27394">MVFVSDAERFKRALERSCKILLIKSWKEIEGKLMDYLSTMSGKKVVPVGPLVEEFNFDDIRDEEMEIIDWLDQKEKASVVFVCFGGEYFLTEGDRKEIARGLELSNVDFLWVIRFPFDEKISVQEALPEGFLERIGNRGKIVEKWAPQAGILRHESCGAFLSHCGWSSIMESMKFGVPIIAMPMHVDQPLNARLVETVGEGLEVVRDEKGNLQSEEIARVIRKVLVDERGESVRRKLRN</sequence>
<dbReference type="InterPro" id="IPR002213">
    <property type="entry name" value="UDP_glucos_trans"/>
</dbReference>
<evidence type="ECO:0000256" key="3">
    <source>
        <dbReference type="ARBA" id="ARBA00022679"/>
    </source>
</evidence>
<reference evidence="5 6" key="1">
    <citation type="submission" date="2024-11" db="EMBL/GenBank/DDBJ databases">
        <title>A near-complete genome assembly of Cinchona calisaya.</title>
        <authorList>
            <person name="Lian D.C."/>
            <person name="Zhao X.W."/>
            <person name="Wei L."/>
        </authorList>
    </citation>
    <scope>NUCLEOTIDE SEQUENCE [LARGE SCALE GENOMIC DNA]</scope>
    <source>
        <tissue evidence="5">Nenye</tissue>
    </source>
</reference>
<organism evidence="5 6">
    <name type="scientific">Cinchona calisaya</name>
    <dbReference type="NCBI Taxonomy" id="153742"/>
    <lineage>
        <taxon>Eukaryota</taxon>
        <taxon>Viridiplantae</taxon>
        <taxon>Streptophyta</taxon>
        <taxon>Embryophyta</taxon>
        <taxon>Tracheophyta</taxon>
        <taxon>Spermatophyta</taxon>
        <taxon>Magnoliopsida</taxon>
        <taxon>eudicotyledons</taxon>
        <taxon>Gunneridae</taxon>
        <taxon>Pentapetalae</taxon>
        <taxon>asterids</taxon>
        <taxon>lamiids</taxon>
        <taxon>Gentianales</taxon>
        <taxon>Rubiaceae</taxon>
        <taxon>Cinchonoideae</taxon>
        <taxon>Cinchoneae</taxon>
        <taxon>Cinchona</taxon>
    </lineage>
</organism>
<dbReference type="GO" id="GO:0016138">
    <property type="term" value="P:glycoside biosynthetic process"/>
    <property type="evidence" value="ECO:0007669"/>
    <property type="project" value="UniProtKB-ARBA"/>
</dbReference>
<keyword evidence="2 4" id="KW-0328">Glycosyltransferase</keyword>
<proteinExistence type="inferred from homology"/>
<dbReference type="FunFam" id="3.40.50.2000:FF:000060">
    <property type="entry name" value="Glycosyltransferase"/>
    <property type="match status" value="1"/>
</dbReference>
<dbReference type="Gene3D" id="3.40.50.2000">
    <property type="entry name" value="Glycogen Phosphorylase B"/>
    <property type="match status" value="2"/>
</dbReference>
<dbReference type="CDD" id="cd03784">
    <property type="entry name" value="GT1_Gtf-like"/>
    <property type="match status" value="1"/>
</dbReference>
<evidence type="ECO:0000256" key="4">
    <source>
        <dbReference type="RuleBase" id="RU003718"/>
    </source>
</evidence>
<evidence type="ECO:0000313" key="5">
    <source>
        <dbReference type="EMBL" id="KAL3520847.1"/>
    </source>
</evidence>